<dbReference type="RefSeq" id="WP_133980515.1">
    <property type="nucleotide sequence ID" value="NZ_SOCE01000001.1"/>
</dbReference>
<feature type="domain" description="CBM6" evidence="2">
    <location>
        <begin position="251"/>
        <end position="373"/>
    </location>
</feature>
<organism evidence="3 4">
    <name type="scientific">Kribbella voronezhensis</name>
    <dbReference type="NCBI Taxonomy" id="2512212"/>
    <lineage>
        <taxon>Bacteria</taxon>
        <taxon>Bacillati</taxon>
        <taxon>Actinomycetota</taxon>
        <taxon>Actinomycetes</taxon>
        <taxon>Propionibacteriales</taxon>
        <taxon>Kribbellaceae</taxon>
        <taxon>Kribbella</taxon>
    </lineage>
</organism>
<dbReference type="Gene3D" id="3.40.50.1110">
    <property type="entry name" value="SGNH hydrolase"/>
    <property type="match status" value="1"/>
</dbReference>
<dbReference type="SUPFAM" id="SSF49785">
    <property type="entry name" value="Galactose-binding domain-like"/>
    <property type="match status" value="1"/>
</dbReference>
<keyword evidence="4" id="KW-1185">Reference proteome</keyword>
<dbReference type="CDD" id="cd01833">
    <property type="entry name" value="XynB_like"/>
    <property type="match status" value="1"/>
</dbReference>
<dbReference type="Pfam" id="PF16990">
    <property type="entry name" value="CBM_35"/>
    <property type="match status" value="1"/>
</dbReference>
<dbReference type="InterPro" id="IPR036514">
    <property type="entry name" value="SGNH_hydro_sf"/>
</dbReference>
<evidence type="ECO:0000256" key="1">
    <source>
        <dbReference type="SAM" id="SignalP"/>
    </source>
</evidence>
<dbReference type="InterPro" id="IPR013830">
    <property type="entry name" value="SGNH_hydro"/>
</dbReference>
<name>A0A4R7TEK3_9ACTN</name>
<dbReference type="Pfam" id="PF13472">
    <property type="entry name" value="Lipase_GDSL_2"/>
    <property type="match status" value="1"/>
</dbReference>
<keyword evidence="1" id="KW-0732">Signal</keyword>
<dbReference type="GO" id="GO:0030246">
    <property type="term" value="F:carbohydrate binding"/>
    <property type="evidence" value="ECO:0007669"/>
    <property type="project" value="InterPro"/>
</dbReference>
<dbReference type="InterPro" id="IPR008979">
    <property type="entry name" value="Galactose-bd-like_sf"/>
</dbReference>
<dbReference type="OrthoDB" id="5168887at2"/>
<comment type="caution">
    <text evidence="3">The sequence shown here is derived from an EMBL/GenBank/DDBJ whole genome shotgun (WGS) entry which is preliminary data.</text>
</comment>
<feature type="chain" id="PRO_5038686885" evidence="1">
    <location>
        <begin position="19"/>
        <end position="378"/>
    </location>
</feature>
<evidence type="ECO:0000259" key="2">
    <source>
        <dbReference type="PROSITE" id="PS51175"/>
    </source>
</evidence>
<evidence type="ECO:0000313" key="4">
    <source>
        <dbReference type="Proteomes" id="UP000295151"/>
    </source>
</evidence>
<reference evidence="3 4" key="1">
    <citation type="submission" date="2019-03" db="EMBL/GenBank/DDBJ databases">
        <title>Genomic Encyclopedia of Type Strains, Phase III (KMG-III): the genomes of soil and plant-associated and newly described type strains.</title>
        <authorList>
            <person name="Whitman W."/>
        </authorList>
    </citation>
    <scope>NUCLEOTIDE SEQUENCE [LARGE SCALE GENOMIC DNA]</scope>
    <source>
        <strain evidence="3 4">VKM Ac-2575</strain>
    </source>
</reference>
<dbReference type="InterPro" id="IPR051532">
    <property type="entry name" value="Ester_Hydrolysis_Enzymes"/>
</dbReference>
<gene>
    <name evidence="3" type="ORF">EV138_4213</name>
</gene>
<dbReference type="InterPro" id="IPR005084">
    <property type="entry name" value="CBM6"/>
</dbReference>
<dbReference type="PANTHER" id="PTHR30383:SF5">
    <property type="entry name" value="SGNH HYDROLASE-TYPE ESTERASE DOMAIN-CONTAINING PROTEIN"/>
    <property type="match status" value="1"/>
</dbReference>
<feature type="signal peptide" evidence="1">
    <location>
        <begin position="1"/>
        <end position="18"/>
    </location>
</feature>
<dbReference type="PANTHER" id="PTHR30383">
    <property type="entry name" value="THIOESTERASE 1/PROTEASE 1/LYSOPHOSPHOLIPASE L1"/>
    <property type="match status" value="1"/>
</dbReference>
<dbReference type="Gene3D" id="2.60.120.260">
    <property type="entry name" value="Galactose-binding domain-like"/>
    <property type="match status" value="1"/>
</dbReference>
<accession>A0A4R7TEK3</accession>
<protein>
    <submittedName>
        <fullName evidence="3">Carbohydrate-binding protein with CBM35 doain</fullName>
    </submittedName>
</protein>
<evidence type="ECO:0000313" key="3">
    <source>
        <dbReference type="EMBL" id="TDU90621.1"/>
    </source>
</evidence>
<dbReference type="EMBL" id="SOCE01000001">
    <property type="protein sequence ID" value="TDU90621.1"/>
    <property type="molecule type" value="Genomic_DNA"/>
</dbReference>
<dbReference type="AlphaFoldDB" id="A0A4R7TEK3"/>
<dbReference type="PROSITE" id="PS51175">
    <property type="entry name" value="CBM6"/>
    <property type="match status" value="1"/>
</dbReference>
<dbReference type="SUPFAM" id="SSF52266">
    <property type="entry name" value="SGNH hydrolase"/>
    <property type="match status" value="1"/>
</dbReference>
<proteinExistence type="predicted"/>
<dbReference type="GO" id="GO:0004622">
    <property type="term" value="F:phosphatidylcholine lysophospholipase activity"/>
    <property type="evidence" value="ECO:0007669"/>
    <property type="project" value="TreeGrafter"/>
</dbReference>
<dbReference type="Proteomes" id="UP000295151">
    <property type="component" value="Unassembled WGS sequence"/>
</dbReference>
<sequence>MRVLARALPVVIAGAALALNLSPGLTAGRTSQSAQLQAVDDPAVPINRATPTKLMPLGDSNTAGGDAAGGGYRTDLWQLLKADGRPVDFVGSVTSGSAALGDKNHEGHGGWTIGQLQAGVVGWLNTYQPDVVTLQIGTNDMYDDASAGAAPGKLSTLIDTINATLPNAKVFVSNLPQLNDANHYSRVAAFNAIIPGIVAAKAAAGKPVSYLDANSGLYQTYDFVDTWHPNYGAASKAAARWYAALTGAPLTRLEAEQTANATVVHATRVQITSASGGGKIGYIDYADSSVTFKFQVGAAGNYRIRARGANGTGTNCTHKVSANGGPAATVTYPSYSWDLLGVGAVDVALTAGQNTVKFSKGDCYTELDAIDVGPVPVN</sequence>